<name>S9ZK88_9RHOO</name>
<dbReference type="Proteomes" id="UP000015455">
    <property type="component" value="Unassembled WGS sequence"/>
</dbReference>
<evidence type="ECO:0000313" key="3">
    <source>
        <dbReference type="EMBL" id="EPZ15031.1"/>
    </source>
</evidence>
<evidence type="ECO:0000256" key="2">
    <source>
        <dbReference type="SAM" id="SignalP"/>
    </source>
</evidence>
<keyword evidence="2" id="KW-0732">Signal</keyword>
<feature type="signal peptide" evidence="2">
    <location>
        <begin position="1"/>
        <end position="22"/>
    </location>
</feature>
<dbReference type="STRING" id="1348657.M622_17135"/>
<sequence>MKNTILAAALSAVVLSSMPALAQQAPGAEANLEPPNVQEFDKRMAQAQENMKKMQEQMDKINQTQDPQARQELLQDHWTTMQNNMQLMHGMWGPGGGMGCCMGGPGMGSGMMRGGPMMGWGHMGDYYSKLTPEQQQQRQYMIDQYMPMQQMMMDHMMRHQQYMQRR</sequence>
<feature type="coiled-coil region" evidence="1">
    <location>
        <begin position="37"/>
        <end position="64"/>
    </location>
</feature>
<dbReference type="RefSeq" id="WP_002924852.1">
    <property type="nucleotide sequence ID" value="NZ_ATJV01000064.1"/>
</dbReference>
<comment type="caution">
    <text evidence="3">The sequence shown here is derived from an EMBL/GenBank/DDBJ whole genome shotgun (WGS) entry which is preliminary data.</text>
</comment>
<protein>
    <submittedName>
        <fullName evidence="3">Uncharacterized protein</fullName>
    </submittedName>
</protein>
<evidence type="ECO:0000313" key="4">
    <source>
        <dbReference type="Proteomes" id="UP000015455"/>
    </source>
</evidence>
<reference evidence="3 4" key="1">
    <citation type="submission" date="2013-06" db="EMBL/GenBank/DDBJ databases">
        <title>Draft genome sequence of Thauera terpenica.</title>
        <authorList>
            <person name="Liu B."/>
            <person name="Frostegard A.H."/>
            <person name="Shapleigh J.P."/>
        </authorList>
    </citation>
    <scope>NUCLEOTIDE SEQUENCE [LARGE SCALE GENOMIC DNA]</scope>
    <source>
        <strain evidence="3 4">58Eu</strain>
    </source>
</reference>
<proteinExistence type="predicted"/>
<keyword evidence="1" id="KW-0175">Coiled coil</keyword>
<dbReference type="AlphaFoldDB" id="S9ZK88"/>
<keyword evidence="4" id="KW-1185">Reference proteome</keyword>
<dbReference type="PATRIC" id="fig|1348657.5.peg.2512"/>
<accession>S9ZK88</accession>
<organism evidence="3 4">
    <name type="scientific">Thauera terpenica 58Eu</name>
    <dbReference type="NCBI Taxonomy" id="1348657"/>
    <lineage>
        <taxon>Bacteria</taxon>
        <taxon>Pseudomonadati</taxon>
        <taxon>Pseudomonadota</taxon>
        <taxon>Betaproteobacteria</taxon>
        <taxon>Rhodocyclales</taxon>
        <taxon>Zoogloeaceae</taxon>
        <taxon>Thauera</taxon>
    </lineage>
</organism>
<dbReference type="eggNOG" id="COG1422">
    <property type="taxonomic scope" value="Bacteria"/>
</dbReference>
<gene>
    <name evidence="3" type="ORF">M622_17135</name>
</gene>
<evidence type="ECO:0000256" key="1">
    <source>
        <dbReference type="SAM" id="Coils"/>
    </source>
</evidence>
<dbReference type="EMBL" id="ATJV01000064">
    <property type="protein sequence ID" value="EPZ15031.1"/>
    <property type="molecule type" value="Genomic_DNA"/>
</dbReference>
<dbReference type="OrthoDB" id="8536501at2"/>
<feature type="chain" id="PRO_5004561746" evidence="2">
    <location>
        <begin position="23"/>
        <end position="166"/>
    </location>
</feature>